<evidence type="ECO:0000313" key="2">
    <source>
        <dbReference type="Proteomes" id="UP000215914"/>
    </source>
</evidence>
<gene>
    <name evidence="1" type="ORF">HanXRQr2_Chr15g0690071</name>
</gene>
<sequence length="45" mass="5344">MVAQWPLHQFESSNNIRTHHVNIPQSPTTRIRSFRGDIFSRDTHQ</sequence>
<evidence type="ECO:0000313" key="1">
    <source>
        <dbReference type="EMBL" id="KAF5764266.1"/>
    </source>
</evidence>
<reference evidence="1" key="2">
    <citation type="submission" date="2020-06" db="EMBL/GenBank/DDBJ databases">
        <title>Helianthus annuus Genome sequencing and assembly Release 2.</title>
        <authorList>
            <person name="Gouzy J."/>
            <person name="Langlade N."/>
            <person name="Munos S."/>
        </authorList>
    </citation>
    <scope>NUCLEOTIDE SEQUENCE</scope>
    <source>
        <tissue evidence="1">Leaves</tissue>
    </source>
</reference>
<organism evidence="1 2">
    <name type="scientific">Helianthus annuus</name>
    <name type="common">Common sunflower</name>
    <dbReference type="NCBI Taxonomy" id="4232"/>
    <lineage>
        <taxon>Eukaryota</taxon>
        <taxon>Viridiplantae</taxon>
        <taxon>Streptophyta</taxon>
        <taxon>Embryophyta</taxon>
        <taxon>Tracheophyta</taxon>
        <taxon>Spermatophyta</taxon>
        <taxon>Magnoliopsida</taxon>
        <taxon>eudicotyledons</taxon>
        <taxon>Gunneridae</taxon>
        <taxon>Pentapetalae</taxon>
        <taxon>asterids</taxon>
        <taxon>campanulids</taxon>
        <taxon>Asterales</taxon>
        <taxon>Asteraceae</taxon>
        <taxon>Asteroideae</taxon>
        <taxon>Heliantheae alliance</taxon>
        <taxon>Heliantheae</taxon>
        <taxon>Helianthus</taxon>
    </lineage>
</organism>
<dbReference type="EMBL" id="MNCJ02000330">
    <property type="protein sequence ID" value="KAF5764266.1"/>
    <property type="molecule type" value="Genomic_DNA"/>
</dbReference>
<reference evidence="1" key="1">
    <citation type="journal article" date="2017" name="Nature">
        <title>The sunflower genome provides insights into oil metabolism, flowering and Asterid evolution.</title>
        <authorList>
            <person name="Badouin H."/>
            <person name="Gouzy J."/>
            <person name="Grassa C.J."/>
            <person name="Murat F."/>
            <person name="Staton S.E."/>
            <person name="Cottret L."/>
            <person name="Lelandais-Briere C."/>
            <person name="Owens G.L."/>
            <person name="Carrere S."/>
            <person name="Mayjonade B."/>
            <person name="Legrand L."/>
            <person name="Gill N."/>
            <person name="Kane N.C."/>
            <person name="Bowers J.E."/>
            <person name="Hubner S."/>
            <person name="Bellec A."/>
            <person name="Berard A."/>
            <person name="Berges H."/>
            <person name="Blanchet N."/>
            <person name="Boniface M.C."/>
            <person name="Brunel D."/>
            <person name="Catrice O."/>
            <person name="Chaidir N."/>
            <person name="Claudel C."/>
            <person name="Donnadieu C."/>
            <person name="Faraut T."/>
            <person name="Fievet G."/>
            <person name="Helmstetter N."/>
            <person name="King M."/>
            <person name="Knapp S.J."/>
            <person name="Lai Z."/>
            <person name="Le Paslier M.C."/>
            <person name="Lippi Y."/>
            <person name="Lorenzon L."/>
            <person name="Mandel J.R."/>
            <person name="Marage G."/>
            <person name="Marchand G."/>
            <person name="Marquand E."/>
            <person name="Bret-Mestries E."/>
            <person name="Morien E."/>
            <person name="Nambeesan S."/>
            <person name="Nguyen T."/>
            <person name="Pegot-Espagnet P."/>
            <person name="Pouilly N."/>
            <person name="Raftis F."/>
            <person name="Sallet E."/>
            <person name="Schiex T."/>
            <person name="Thomas J."/>
            <person name="Vandecasteele C."/>
            <person name="Vares D."/>
            <person name="Vear F."/>
            <person name="Vautrin S."/>
            <person name="Crespi M."/>
            <person name="Mangin B."/>
            <person name="Burke J.M."/>
            <person name="Salse J."/>
            <person name="Munos S."/>
            <person name="Vincourt P."/>
            <person name="Rieseberg L.H."/>
            <person name="Langlade N.B."/>
        </authorList>
    </citation>
    <scope>NUCLEOTIDE SEQUENCE</scope>
    <source>
        <tissue evidence="1">Leaves</tissue>
    </source>
</reference>
<dbReference type="Gramene" id="mRNA:HanXRQr2_Chr15g0690071">
    <property type="protein sequence ID" value="mRNA:HanXRQr2_Chr15g0690071"/>
    <property type="gene ID" value="HanXRQr2_Chr15g0690071"/>
</dbReference>
<dbReference type="AlphaFoldDB" id="A0A9K3DZF9"/>
<keyword evidence="2" id="KW-1185">Reference proteome</keyword>
<protein>
    <submittedName>
        <fullName evidence="1">Uncharacterized protein</fullName>
    </submittedName>
</protein>
<comment type="caution">
    <text evidence="1">The sequence shown here is derived from an EMBL/GenBank/DDBJ whole genome shotgun (WGS) entry which is preliminary data.</text>
</comment>
<dbReference type="Proteomes" id="UP000215914">
    <property type="component" value="Unassembled WGS sequence"/>
</dbReference>
<name>A0A9K3DZF9_HELAN</name>
<accession>A0A9K3DZF9</accession>
<proteinExistence type="predicted"/>